<proteinExistence type="predicted"/>
<dbReference type="Gene3D" id="3.30.565.10">
    <property type="entry name" value="Histidine kinase-like ATPase, C-terminal domain"/>
    <property type="match status" value="1"/>
</dbReference>
<protein>
    <recommendedName>
        <fullName evidence="2">histidine kinase</fullName>
        <ecNumber evidence="2">2.7.13.3</ecNumber>
    </recommendedName>
</protein>
<evidence type="ECO:0000256" key="3">
    <source>
        <dbReference type="ARBA" id="ARBA00022553"/>
    </source>
</evidence>
<keyword evidence="7" id="KW-0067">ATP-binding</keyword>
<dbReference type="Pfam" id="PF02518">
    <property type="entry name" value="HATPase_c"/>
    <property type="match status" value="1"/>
</dbReference>
<dbReference type="SUPFAM" id="SSF52540">
    <property type="entry name" value="P-loop containing nucleoside triphosphate hydrolases"/>
    <property type="match status" value="1"/>
</dbReference>
<dbReference type="SUPFAM" id="SSF55874">
    <property type="entry name" value="ATPase domain of HSP90 chaperone/DNA topoisomerase II/histidine kinase"/>
    <property type="match status" value="1"/>
</dbReference>
<keyword evidence="9" id="KW-0175">Coiled coil</keyword>
<dbReference type="InterPro" id="IPR003661">
    <property type="entry name" value="HisK_dim/P_dom"/>
</dbReference>
<organism evidence="12 13">
    <name type="scientific">Oceanirhabdus seepicola</name>
    <dbReference type="NCBI Taxonomy" id="2828781"/>
    <lineage>
        <taxon>Bacteria</taxon>
        <taxon>Bacillati</taxon>
        <taxon>Bacillota</taxon>
        <taxon>Clostridia</taxon>
        <taxon>Eubacteriales</taxon>
        <taxon>Clostridiaceae</taxon>
        <taxon>Oceanirhabdus</taxon>
    </lineage>
</organism>
<evidence type="ECO:0000256" key="5">
    <source>
        <dbReference type="ARBA" id="ARBA00022741"/>
    </source>
</evidence>
<dbReference type="InterPro" id="IPR000719">
    <property type="entry name" value="Prot_kinase_dom"/>
</dbReference>
<keyword evidence="8" id="KW-0902">Two-component regulatory system</keyword>
<dbReference type="PROSITE" id="PS50109">
    <property type="entry name" value="HIS_KIN"/>
    <property type="match status" value="1"/>
</dbReference>
<dbReference type="SMART" id="SM00388">
    <property type="entry name" value="HisKA"/>
    <property type="match status" value="1"/>
</dbReference>
<dbReference type="Gene3D" id="3.30.450.40">
    <property type="match status" value="1"/>
</dbReference>
<keyword evidence="4" id="KW-0808">Transferase</keyword>
<dbReference type="InterPro" id="IPR029016">
    <property type="entry name" value="GAF-like_dom_sf"/>
</dbReference>
<evidence type="ECO:0000313" key="13">
    <source>
        <dbReference type="Proteomes" id="UP001056429"/>
    </source>
</evidence>
<dbReference type="Pfam" id="PF00069">
    <property type="entry name" value="Pkinase"/>
    <property type="match status" value="1"/>
</dbReference>
<sequence>MELKFAIIDKLYKDRDYEIYVVLIDGVKKIIKKIKRDNPNYNGLYKLMLQENEYCENNPSKEECLQPERIHLSEDETYLIYEYEEFFPIAKLISKNGMEIIQFLHYAIMICDKLFVLHKKDIHGALNPINVLINSKFNEIKFQGAIHDVNSLDYNKTLLIESDLINYISPEHTGLFESYVDYKSDLYSLGVLFYKMITGVAPFEQNSKRKLIYNQAIKTPIPPEEIKNDIPKSISKVIMKLLSKSKKNRYETVHGVKCDLITILKGKKSGKDIDITIGEHDIPCRLNFSEKVYGKNKELNQLLDIYNLVRAGGIHSVIVEGDSGVGKTAFVNKFINTIKEDKSIVIAINENSILKDDSDLLISNVLDQLIFYCLVDGDIDIEEIKSLIIGMTGGCFGYLQEIIPRLKYFACKDIKKNDGSCICLNKDIRYIQLVLVISLIERLIRADNTIIFNLDINNKYKKDFNDLLKQLLTNKSYKCIMMIETSLTQYEGILNRISDNCHGNAIKHNINLNNIENSDIQEMIKDLFRVSQEHASNMSNICYIRTKGNYFLIKEYILKLYKKKAIYFDYDNYCWKMDFEKIHIITINNDIKKELNIKFNNIPKEVEFILKICSFLPNEFDSRMIKEISGYSNKTIQKILNYCIRNRIIEEKGKFTSLESYNSGLNKLKKYKFTSKNLRDVILNKLDTEDKNKYIYKAGMFHLKNQDEYNCNWFIIYCFINTNILPKSSEELTKLEELFYKNARRTFNSGDFFKAILSCEKGEDICDRLGKEKIYFKAIKARCFFRVGSIGDGEKEVDNLLCTVEDKDLRVKSKLIKLYGYTINNMYDEAEEVIFDIISDFDESISKINDKKSFIKQLNLFMMRLYFKKPWVLKKYNKFMEVYNTDTLREFIYLAALVFSYTNVYRFLFITLISVVFHNLYKVKYNQMINILKKYYRFIINDMSKVIEIALFEMVPAANDTKESLIDLRQLIIFGSNSFYFCIGANVEEGKCDSIISKLVEYNDEAFIIYAIHTCIIYKIALGYEVDKIIELIEEYEFKLDTCKNEVVYQIKEIKDIVIRCIKGDEKVPQINSNDMLTLKAIKGQAKFFKKEYSDIDFVFDMKKDEQNFNNTTAILEFGFYRALIIGDIFENLPYSKRTLAIKSFNETMKAFEKLKECENKIIKIKYYIIKCYKYILEKKYKKALRLAFQVNELASNNNYIMGVALSNEICGQLYIKMELKNLAYVHFNEAIKQYDKLGISSNLGMDNCYKLSQNRHSKFNKGLEGSTISYNEVRDVITDVNKLSGETEYATLVKKLIAIILKSMNAEKVLYFQICNGKITKDGSGNRDRISVMQSIPLQECYEVPKTVINFVIRTRKKIVINEAVNNQLFHFDRYILENNIKSLACYPIIIDKEIIGVIYLENNSYYKAFSKESDGTMDIIISQASISIKNAKEYHEISKRKINLENLVQKKSEEIQEIEKKLVKEIQDRIVVEQKLSRSRENTEFFANLSHEFKTPLNVILSTIQLIEIISNSNNDTKVREYIKMMKQNCYRLLRLVNNIIDLTKIDEGYLKLDMKNYDIIRVVEDICMSVATYAQNKGISLIFDTEVEELIIACDEEKIERIILNILSNAIKFTENNGDIKINMRVEGLYVVVSIKDSGIGIHRDLQEKIFQRFEQADKSLSRRQEGSGIGLALTKQLVEMHNGIIDIISEYGKGSEFIIKLPINTIDNKEFGVETKGIITPNHNSVEKIKIEFSDIYF</sequence>
<comment type="caution">
    <text evidence="12">The sequence shown here is derived from an EMBL/GenBank/DDBJ whole genome shotgun (WGS) entry which is preliminary data.</text>
</comment>
<dbReference type="PANTHER" id="PTHR43547">
    <property type="entry name" value="TWO-COMPONENT HISTIDINE KINASE"/>
    <property type="match status" value="1"/>
</dbReference>
<dbReference type="InterPro" id="IPR003594">
    <property type="entry name" value="HATPase_dom"/>
</dbReference>
<dbReference type="InterPro" id="IPR003018">
    <property type="entry name" value="GAF"/>
</dbReference>
<dbReference type="Pfam" id="PF00512">
    <property type="entry name" value="HisKA"/>
    <property type="match status" value="1"/>
</dbReference>
<dbReference type="CDD" id="cd16922">
    <property type="entry name" value="HATPase_EvgS-ArcB-TorS-like"/>
    <property type="match status" value="1"/>
</dbReference>
<feature type="coiled-coil region" evidence="9">
    <location>
        <begin position="1436"/>
        <end position="1470"/>
    </location>
</feature>
<evidence type="ECO:0000256" key="2">
    <source>
        <dbReference type="ARBA" id="ARBA00012438"/>
    </source>
</evidence>
<dbReference type="RefSeq" id="WP_250861256.1">
    <property type="nucleotide sequence ID" value="NZ_JAGSOJ010000005.1"/>
</dbReference>
<dbReference type="PANTHER" id="PTHR43547:SF2">
    <property type="entry name" value="HYBRID SIGNAL TRANSDUCTION HISTIDINE KINASE C"/>
    <property type="match status" value="1"/>
</dbReference>
<dbReference type="InterPro" id="IPR041664">
    <property type="entry name" value="AAA_16"/>
</dbReference>
<evidence type="ECO:0000256" key="6">
    <source>
        <dbReference type="ARBA" id="ARBA00022777"/>
    </source>
</evidence>
<dbReference type="GO" id="GO:0000155">
    <property type="term" value="F:phosphorelay sensor kinase activity"/>
    <property type="evidence" value="ECO:0007669"/>
    <property type="project" value="InterPro"/>
</dbReference>
<evidence type="ECO:0000313" key="12">
    <source>
        <dbReference type="EMBL" id="MCM1992094.1"/>
    </source>
</evidence>
<dbReference type="Pfam" id="PF01590">
    <property type="entry name" value="GAF"/>
    <property type="match status" value="1"/>
</dbReference>
<evidence type="ECO:0000256" key="9">
    <source>
        <dbReference type="SAM" id="Coils"/>
    </source>
</evidence>
<dbReference type="InterPro" id="IPR005467">
    <property type="entry name" value="His_kinase_dom"/>
</dbReference>
<dbReference type="EMBL" id="JAGSOJ010000005">
    <property type="protein sequence ID" value="MCM1992094.1"/>
    <property type="molecule type" value="Genomic_DNA"/>
</dbReference>
<dbReference type="EC" id="2.7.13.3" evidence="2"/>
<dbReference type="Pfam" id="PF13191">
    <property type="entry name" value="AAA_16"/>
    <property type="match status" value="1"/>
</dbReference>
<dbReference type="Gene3D" id="1.10.510.10">
    <property type="entry name" value="Transferase(Phosphotransferase) domain 1"/>
    <property type="match status" value="1"/>
</dbReference>
<dbReference type="InterPro" id="IPR027417">
    <property type="entry name" value="P-loop_NTPase"/>
</dbReference>
<keyword evidence="6" id="KW-0418">Kinase</keyword>
<keyword evidence="5" id="KW-0547">Nucleotide-binding</keyword>
<dbReference type="InterPro" id="IPR036097">
    <property type="entry name" value="HisK_dim/P_sf"/>
</dbReference>
<keyword evidence="3" id="KW-0597">Phosphoprotein</keyword>
<feature type="domain" description="Protein kinase" evidence="10">
    <location>
        <begin position="1"/>
        <end position="261"/>
    </location>
</feature>
<dbReference type="SMART" id="SM00387">
    <property type="entry name" value="HATPase_c"/>
    <property type="match status" value="1"/>
</dbReference>
<dbReference type="InterPro" id="IPR011009">
    <property type="entry name" value="Kinase-like_dom_sf"/>
</dbReference>
<feature type="domain" description="Histidine kinase" evidence="11">
    <location>
        <begin position="1490"/>
        <end position="1709"/>
    </location>
</feature>
<dbReference type="Proteomes" id="UP001056429">
    <property type="component" value="Unassembled WGS sequence"/>
</dbReference>
<dbReference type="FunFam" id="3.30.565.10:FF:000037">
    <property type="entry name" value="Hybrid sensor histidine kinase/response regulator"/>
    <property type="match status" value="1"/>
</dbReference>
<gene>
    <name evidence="12" type="ORF">KDK92_20390</name>
</gene>
<keyword evidence="13" id="KW-1185">Reference proteome</keyword>
<dbReference type="SMART" id="SM00220">
    <property type="entry name" value="S_TKc"/>
    <property type="match status" value="1"/>
</dbReference>
<dbReference type="SUPFAM" id="SSF55781">
    <property type="entry name" value="GAF domain-like"/>
    <property type="match status" value="1"/>
</dbReference>
<reference evidence="12" key="2">
    <citation type="submission" date="2021-04" db="EMBL/GenBank/DDBJ databases">
        <authorList>
            <person name="Dong X."/>
        </authorList>
    </citation>
    <scope>NUCLEOTIDE SEQUENCE</scope>
    <source>
        <strain evidence="12">ZWT</strain>
    </source>
</reference>
<accession>A0A9J6P7Y5</accession>
<dbReference type="InterPro" id="IPR036890">
    <property type="entry name" value="HATPase_C_sf"/>
</dbReference>
<evidence type="ECO:0000256" key="8">
    <source>
        <dbReference type="ARBA" id="ARBA00023012"/>
    </source>
</evidence>
<dbReference type="GO" id="GO:0005524">
    <property type="term" value="F:ATP binding"/>
    <property type="evidence" value="ECO:0007669"/>
    <property type="project" value="UniProtKB-KW"/>
</dbReference>
<dbReference type="InterPro" id="IPR004358">
    <property type="entry name" value="Sig_transdc_His_kin-like_C"/>
</dbReference>
<dbReference type="Gene3D" id="1.10.287.130">
    <property type="match status" value="1"/>
</dbReference>
<dbReference type="CDD" id="cd00082">
    <property type="entry name" value="HisKA"/>
    <property type="match status" value="1"/>
</dbReference>
<evidence type="ECO:0000259" key="10">
    <source>
        <dbReference type="PROSITE" id="PS50011"/>
    </source>
</evidence>
<dbReference type="SUPFAM" id="SSF56112">
    <property type="entry name" value="Protein kinase-like (PK-like)"/>
    <property type="match status" value="1"/>
</dbReference>
<comment type="catalytic activity">
    <reaction evidence="1">
        <text>ATP + protein L-histidine = ADP + protein N-phospho-L-histidine.</text>
        <dbReference type="EC" id="2.7.13.3"/>
    </reaction>
</comment>
<dbReference type="Gene3D" id="3.40.50.300">
    <property type="entry name" value="P-loop containing nucleotide triphosphate hydrolases"/>
    <property type="match status" value="1"/>
</dbReference>
<evidence type="ECO:0000256" key="1">
    <source>
        <dbReference type="ARBA" id="ARBA00000085"/>
    </source>
</evidence>
<evidence type="ECO:0000256" key="7">
    <source>
        <dbReference type="ARBA" id="ARBA00022840"/>
    </source>
</evidence>
<evidence type="ECO:0000259" key="11">
    <source>
        <dbReference type="PROSITE" id="PS50109"/>
    </source>
</evidence>
<name>A0A9J6P7Y5_9CLOT</name>
<dbReference type="SUPFAM" id="SSF47384">
    <property type="entry name" value="Homodimeric domain of signal transducing histidine kinase"/>
    <property type="match status" value="1"/>
</dbReference>
<dbReference type="PROSITE" id="PS50011">
    <property type="entry name" value="PROTEIN_KINASE_DOM"/>
    <property type="match status" value="1"/>
</dbReference>
<evidence type="ECO:0000256" key="4">
    <source>
        <dbReference type="ARBA" id="ARBA00022679"/>
    </source>
</evidence>
<reference evidence="12" key="1">
    <citation type="journal article" date="2021" name="mSystems">
        <title>Bacteria and Archaea Synergistically Convert Glycine Betaine to Biogenic Methane in the Formosa Cold Seep of the South China Sea.</title>
        <authorList>
            <person name="Li L."/>
            <person name="Zhang W."/>
            <person name="Zhang S."/>
            <person name="Song L."/>
            <person name="Sun Q."/>
            <person name="Zhang H."/>
            <person name="Xiang H."/>
            <person name="Dong X."/>
        </authorList>
    </citation>
    <scope>NUCLEOTIDE SEQUENCE</scope>
    <source>
        <strain evidence="12">ZWT</strain>
    </source>
</reference>
<dbReference type="PRINTS" id="PR00344">
    <property type="entry name" value="BCTRLSENSOR"/>
</dbReference>